<dbReference type="PROSITE" id="PS00728">
    <property type="entry name" value="AP_NUCLEASE_F1_3"/>
    <property type="match status" value="1"/>
</dbReference>
<keyword evidence="7" id="KW-0464">Manganese</keyword>
<evidence type="ECO:0000256" key="5">
    <source>
        <dbReference type="ARBA" id="ARBA00022842"/>
    </source>
</evidence>
<feature type="active site" description="Proton donor/acceptor" evidence="6">
    <location>
        <position position="145"/>
    </location>
</feature>
<feature type="domain" description="Endonuclease/exonuclease/phosphatase" evidence="9">
    <location>
        <begin position="4"/>
        <end position="246"/>
    </location>
</feature>
<dbReference type="SUPFAM" id="SSF56219">
    <property type="entry name" value="DNase I-like"/>
    <property type="match status" value="1"/>
</dbReference>
<gene>
    <name evidence="10" type="ORF">BW247_00040</name>
</gene>
<dbReference type="InterPro" id="IPR020847">
    <property type="entry name" value="AP_endonuclease_F1_BS"/>
</dbReference>
<comment type="similarity">
    <text evidence="2">Belongs to the DNA repair enzymes AP/ExoA family.</text>
</comment>
<dbReference type="Proteomes" id="UP000243807">
    <property type="component" value="Chromosome"/>
</dbReference>
<dbReference type="GO" id="GO:0008311">
    <property type="term" value="F:double-stranded DNA 3'-5' DNA exonuclease activity"/>
    <property type="evidence" value="ECO:0007669"/>
    <property type="project" value="InterPro"/>
</dbReference>
<dbReference type="EMBL" id="CP019434">
    <property type="protein sequence ID" value="APZ41688.1"/>
    <property type="molecule type" value="Genomic_DNA"/>
</dbReference>
<feature type="site" description="Interaction with DNA substrate" evidence="8">
    <location>
        <position position="246"/>
    </location>
</feature>
<comment type="cofactor">
    <cofactor evidence="1">
        <name>Mn(2+)</name>
        <dbReference type="ChEBI" id="CHEBI:29035"/>
    </cofactor>
</comment>
<organism evidence="10 11">
    <name type="scientific">Acidihalobacter ferrooxydans</name>
    <dbReference type="NCBI Taxonomy" id="1765967"/>
    <lineage>
        <taxon>Bacteria</taxon>
        <taxon>Pseudomonadati</taxon>
        <taxon>Pseudomonadota</taxon>
        <taxon>Gammaproteobacteria</taxon>
        <taxon>Chromatiales</taxon>
        <taxon>Ectothiorhodospiraceae</taxon>
        <taxon>Acidihalobacter</taxon>
    </lineage>
</organism>
<dbReference type="CDD" id="cd09086">
    <property type="entry name" value="ExoIII-like_AP-endo"/>
    <property type="match status" value="1"/>
</dbReference>
<dbReference type="InterPro" id="IPR036691">
    <property type="entry name" value="Endo/exonu/phosph_ase_sf"/>
</dbReference>
<protein>
    <submittedName>
        <fullName evidence="10">Exodeoxyribonuclease III</fullName>
    </submittedName>
</protein>
<reference evidence="10 11" key="1">
    <citation type="submission" date="2017-01" db="EMBL/GenBank/DDBJ databases">
        <title>Draft sequence of Acidihalobacter ferrooxidans strain DSM 14175 (strain V8).</title>
        <authorList>
            <person name="Khaleque H.N."/>
            <person name="Ramsay J.P."/>
            <person name="Murphy R.J.T."/>
            <person name="Kaksonen A.H."/>
            <person name="Boxall N.J."/>
            <person name="Watkin E.L.J."/>
        </authorList>
    </citation>
    <scope>NUCLEOTIDE SEQUENCE [LARGE SCALE GENOMIC DNA]</scope>
    <source>
        <strain evidence="10 11">V8</strain>
    </source>
</reference>
<dbReference type="InterPro" id="IPR037493">
    <property type="entry name" value="ExoIII-like"/>
</dbReference>
<feature type="binding site" evidence="7">
    <location>
        <position position="7"/>
    </location>
    <ligand>
        <name>Mg(2+)</name>
        <dbReference type="ChEBI" id="CHEBI:18420"/>
        <label>1</label>
    </ligand>
</feature>
<dbReference type="PROSITE" id="PS51435">
    <property type="entry name" value="AP_NUCLEASE_F1_4"/>
    <property type="match status" value="1"/>
</dbReference>
<evidence type="ECO:0000256" key="7">
    <source>
        <dbReference type="PIRSR" id="PIRSR604808-2"/>
    </source>
</evidence>
<dbReference type="InterPro" id="IPR005135">
    <property type="entry name" value="Endo/exonuclease/phosphatase"/>
</dbReference>
<dbReference type="GO" id="GO:0006281">
    <property type="term" value="P:DNA repair"/>
    <property type="evidence" value="ECO:0007669"/>
    <property type="project" value="InterPro"/>
</dbReference>
<feature type="active site" evidence="6">
    <location>
        <position position="104"/>
    </location>
</feature>
<evidence type="ECO:0000259" key="9">
    <source>
        <dbReference type="Pfam" id="PF03372"/>
    </source>
</evidence>
<dbReference type="InterPro" id="IPR020848">
    <property type="entry name" value="AP_endonuclease_F1_CS"/>
</dbReference>
<evidence type="ECO:0000313" key="11">
    <source>
        <dbReference type="Proteomes" id="UP000243807"/>
    </source>
</evidence>
<dbReference type="NCBIfam" id="TIGR00195">
    <property type="entry name" value="exoDNase_III"/>
    <property type="match status" value="1"/>
</dbReference>
<keyword evidence="4" id="KW-0378">Hydrolase</keyword>
<dbReference type="PROSITE" id="PS00726">
    <property type="entry name" value="AP_NUCLEASE_F1_1"/>
    <property type="match status" value="1"/>
</dbReference>
<dbReference type="GO" id="GO:0046872">
    <property type="term" value="F:metal ion binding"/>
    <property type="evidence" value="ECO:0007669"/>
    <property type="project" value="UniProtKB-KW"/>
</dbReference>
<evidence type="ECO:0000256" key="2">
    <source>
        <dbReference type="ARBA" id="ARBA00007092"/>
    </source>
</evidence>
<proteinExistence type="inferred from homology"/>
<dbReference type="GO" id="GO:0003677">
    <property type="term" value="F:DNA binding"/>
    <property type="evidence" value="ECO:0007669"/>
    <property type="project" value="InterPro"/>
</dbReference>
<dbReference type="Pfam" id="PF03372">
    <property type="entry name" value="Exo_endo_phos"/>
    <property type="match status" value="1"/>
</dbReference>
<evidence type="ECO:0000256" key="3">
    <source>
        <dbReference type="ARBA" id="ARBA00022723"/>
    </source>
</evidence>
<feature type="binding site" evidence="7">
    <location>
        <position position="34"/>
    </location>
    <ligand>
        <name>Mg(2+)</name>
        <dbReference type="ChEBI" id="CHEBI:18420"/>
        <label>1</label>
    </ligand>
</feature>
<dbReference type="PANTHER" id="PTHR43250">
    <property type="entry name" value="EXODEOXYRIBONUCLEASE III"/>
    <property type="match status" value="1"/>
</dbReference>
<accession>A0A1P8UCW5</accession>
<feature type="site" description="Important for catalytic activity" evidence="8">
    <location>
        <position position="216"/>
    </location>
</feature>
<evidence type="ECO:0000256" key="4">
    <source>
        <dbReference type="ARBA" id="ARBA00022801"/>
    </source>
</evidence>
<dbReference type="Gene3D" id="3.60.10.10">
    <property type="entry name" value="Endonuclease/exonuclease/phosphatase"/>
    <property type="match status" value="1"/>
</dbReference>
<feature type="binding site" evidence="7">
    <location>
        <position position="246"/>
    </location>
    <ligand>
        <name>Mg(2+)</name>
        <dbReference type="ChEBI" id="CHEBI:18420"/>
        <label>1</label>
    </ligand>
</feature>
<dbReference type="GO" id="GO:0004519">
    <property type="term" value="F:endonuclease activity"/>
    <property type="evidence" value="ECO:0007669"/>
    <property type="project" value="InterPro"/>
</dbReference>
<dbReference type="NCBIfam" id="TIGR00633">
    <property type="entry name" value="xth"/>
    <property type="match status" value="1"/>
</dbReference>
<keyword evidence="3 7" id="KW-0479">Metal-binding</keyword>
<feature type="binding site" evidence="7">
    <location>
        <position position="145"/>
    </location>
    <ligand>
        <name>Mg(2+)</name>
        <dbReference type="ChEBI" id="CHEBI:18420"/>
        <label>1</label>
    </ligand>
</feature>
<dbReference type="AlphaFoldDB" id="A0A1P8UCW5"/>
<sequence>MKIASWNVNSLKVRLPHVLDWLRMQQPDVLALQETKLTDDKFPQAEIEALGYHVAYSGQKTYNGVALISREPMIDIVTDVPGLDDPQRRILGATVGDVRVLNLYVVNGQEVGSEKYVYKLDWLDKVTAYVANDLRRHENYIVLGDFNIAPEDTDVHDPDLWRNRILCSVPEREALQRLLSLGFKDSFRLFEQAPGSFSWWDYRAAGFRRNIGLRIDLVLASDALASHCTSSKVDVEPRKLERPSDHAPAVAEFVL</sequence>
<keyword evidence="11" id="KW-1185">Reference proteome</keyword>
<evidence type="ECO:0000256" key="8">
    <source>
        <dbReference type="PIRSR" id="PIRSR604808-3"/>
    </source>
</evidence>
<dbReference type="RefSeq" id="WP_076835013.1">
    <property type="nucleotide sequence ID" value="NZ_CP019434.1"/>
</dbReference>
<name>A0A1P8UCW5_9GAMM</name>
<dbReference type="STRING" id="1765967.BW247_00040"/>
<evidence type="ECO:0000256" key="6">
    <source>
        <dbReference type="PIRSR" id="PIRSR604808-1"/>
    </source>
</evidence>
<feature type="binding site" evidence="7">
    <location>
        <position position="147"/>
    </location>
    <ligand>
        <name>Mg(2+)</name>
        <dbReference type="ChEBI" id="CHEBI:18420"/>
        <label>1</label>
    </ligand>
</feature>
<dbReference type="KEGG" id="afy:BW247_00040"/>
<feature type="site" description="Transition state stabilizer" evidence="8">
    <location>
        <position position="147"/>
    </location>
</feature>
<dbReference type="InterPro" id="IPR004808">
    <property type="entry name" value="AP_endonuc_1"/>
</dbReference>
<feature type="active site" description="Proton acceptor" evidence="6">
    <location>
        <position position="246"/>
    </location>
</feature>
<keyword evidence="5 7" id="KW-0460">Magnesium</keyword>
<evidence type="ECO:0000313" key="10">
    <source>
        <dbReference type="EMBL" id="APZ41688.1"/>
    </source>
</evidence>
<comment type="cofactor">
    <cofactor evidence="7">
        <name>Mg(2+)</name>
        <dbReference type="ChEBI" id="CHEBI:18420"/>
    </cofactor>
    <cofactor evidence="7">
        <name>Mn(2+)</name>
        <dbReference type="ChEBI" id="CHEBI:29035"/>
    </cofactor>
    <text evidence="7">Probably binds two magnesium or manganese ions per subunit.</text>
</comment>
<dbReference type="OrthoDB" id="9803914at2"/>
<evidence type="ECO:0000256" key="1">
    <source>
        <dbReference type="ARBA" id="ARBA00001936"/>
    </source>
</evidence>
<feature type="binding site" evidence="7">
    <location>
        <position position="245"/>
    </location>
    <ligand>
        <name>Mg(2+)</name>
        <dbReference type="ChEBI" id="CHEBI:18420"/>
        <label>1</label>
    </ligand>
</feature>
<dbReference type="PANTHER" id="PTHR43250:SF2">
    <property type="entry name" value="EXODEOXYRIBONUCLEASE III"/>
    <property type="match status" value="1"/>
</dbReference>